<name>A0A542SX19_9ACTN</name>
<dbReference type="EMBL" id="VFNX01000008">
    <property type="protein sequence ID" value="TQK79152.1"/>
    <property type="molecule type" value="Genomic_DNA"/>
</dbReference>
<accession>A0A542SX19</accession>
<dbReference type="Proteomes" id="UP000318103">
    <property type="component" value="Unassembled WGS sequence"/>
</dbReference>
<feature type="region of interest" description="Disordered" evidence="1">
    <location>
        <begin position="77"/>
        <end position="117"/>
    </location>
</feature>
<reference evidence="3 4" key="1">
    <citation type="submission" date="2019-06" db="EMBL/GenBank/DDBJ databases">
        <title>Sequencing the genomes of 1000 actinobacteria strains.</title>
        <authorList>
            <person name="Klenk H.-P."/>
        </authorList>
    </citation>
    <scope>NUCLEOTIDE SEQUENCE [LARGE SCALE GENOMIC DNA]</scope>
    <source>
        <strain evidence="3 4">DSM 41929</strain>
    </source>
</reference>
<evidence type="ECO:0000256" key="1">
    <source>
        <dbReference type="SAM" id="MobiDB-lite"/>
    </source>
</evidence>
<dbReference type="AlphaFoldDB" id="A0A542SX19"/>
<keyword evidence="2" id="KW-0732">Signal</keyword>
<feature type="signal peptide" evidence="2">
    <location>
        <begin position="1"/>
        <end position="27"/>
    </location>
</feature>
<protein>
    <submittedName>
        <fullName evidence="3">Uncharacterized protein</fullName>
    </submittedName>
</protein>
<feature type="chain" id="PRO_5022181349" evidence="2">
    <location>
        <begin position="28"/>
        <end position="117"/>
    </location>
</feature>
<dbReference type="RefSeq" id="WP_055707589.1">
    <property type="nucleotide sequence ID" value="NZ_JBPJFI010000002.1"/>
</dbReference>
<gene>
    <name evidence="3" type="ORF">FB563_8373</name>
</gene>
<comment type="caution">
    <text evidence="3">The sequence shown here is derived from an EMBL/GenBank/DDBJ whole genome shotgun (WGS) entry which is preliminary data.</text>
</comment>
<evidence type="ECO:0000256" key="2">
    <source>
        <dbReference type="SAM" id="SignalP"/>
    </source>
</evidence>
<keyword evidence="4" id="KW-1185">Reference proteome</keyword>
<proteinExistence type="predicted"/>
<organism evidence="3 4">
    <name type="scientific">Streptomyces puniciscabiei</name>
    <dbReference type="NCBI Taxonomy" id="164348"/>
    <lineage>
        <taxon>Bacteria</taxon>
        <taxon>Bacillati</taxon>
        <taxon>Actinomycetota</taxon>
        <taxon>Actinomycetes</taxon>
        <taxon>Kitasatosporales</taxon>
        <taxon>Streptomycetaceae</taxon>
        <taxon>Streptomyces</taxon>
    </lineage>
</organism>
<evidence type="ECO:0000313" key="4">
    <source>
        <dbReference type="Proteomes" id="UP000318103"/>
    </source>
</evidence>
<evidence type="ECO:0000313" key="3">
    <source>
        <dbReference type="EMBL" id="TQK79152.1"/>
    </source>
</evidence>
<sequence>MRRIQRAAVVAAAAASLSVLGAGVSFAGGHGAPPQITAVANSQATAMAVGGGTAVANSEATAVATWGGYEYNQPRYAPQSAPYAAPQTAPAPYSAPQAAPETAPQAAPYSAPQYVTN</sequence>